<keyword evidence="6" id="KW-1185">Reference proteome</keyword>
<feature type="region of interest" description="Disordered" evidence="3">
    <location>
        <begin position="910"/>
        <end position="941"/>
    </location>
</feature>
<feature type="region of interest" description="Disordered" evidence="3">
    <location>
        <begin position="125"/>
        <end position="195"/>
    </location>
</feature>
<feature type="compositionally biased region" description="Polar residues" evidence="3">
    <location>
        <begin position="152"/>
        <end position="164"/>
    </location>
</feature>
<evidence type="ECO:0000313" key="5">
    <source>
        <dbReference type="EMBL" id="KAK3670344.1"/>
    </source>
</evidence>
<dbReference type="SUPFAM" id="SSF52799">
    <property type="entry name" value="(Phosphotyrosine protein) phosphatases II"/>
    <property type="match status" value="1"/>
</dbReference>
<feature type="region of interest" description="Disordered" evidence="3">
    <location>
        <begin position="653"/>
        <end position="690"/>
    </location>
</feature>
<dbReference type="GeneID" id="89960471"/>
<dbReference type="PROSITE" id="PS51339">
    <property type="entry name" value="PPASE_MYOTUBULARIN"/>
    <property type="match status" value="1"/>
</dbReference>
<evidence type="ECO:0000313" key="6">
    <source>
        <dbReference type="Proteomes" id="UP001274830"/>
    </source>
</evidence>
<dbReference type="InterPro" id="IPR016130">
    <property type="entry name" value="Tyr_Pase_AS"/>
</dbReference>
<feature type="binding site" evidence="2">
    <location>
        <begin position="484"/>
        <end position="485"/>
    </location>
    <ligand>
        <name>substrate</name>
    </ligand>
</feature>
<feature type="domain" description="Myotubularin phosphatase" evidence="4">
    <location>
        <begin position="260"/>
        <end position="801"/>
    </location>
</feature>
<evidence type="ECO:0000256" key="1">
    <source>
        <dbReference type="PIRSR" id="PIRSR630564-1"/>
    </source>
</evidence>
<feature type="compositionally biased region" description="Polar residues" evidence="3">
    <location>
        <begin position="180"/>
        <end position="195"/>
    </location>
</feature>
<feature type="region of interest" description="Disordered" evidence="3">
    <location>
        <begin position="45"/>
        <end position="101"/>
    </location>
</feature>
<evidence type="ECO:0000256" key="2">
    <source>
        <dbReference type="PIRSR" id="PIRSR630564-2"/>
    </source>
</evidence>
<dbReference type="InterPro" id="IPR030564">
    <property type="entry name" value="Myotubularin"/>
</dbReference>
<feature type="compositionally biased region" description="Basic and acidic residues" evidence="3">
    <location>
        <begin position="128"/>
        <end position="137"/>
    </location>
</feature>
<feature type="region of interest" description="Disordered" evidence="3">
    <location>
        <begin position="609"/>
        <end position="629"/>
    </location>
</feature>
<organism evidence="5 6">
    <name type="scientific">Recurvomyces mirabilis</name>
    <dbReference type="NCBI Taxonomy" id="574656"/>
    <lineage>
        <taxon>Eukaryota</taxon>
        <taxon>Fungi</taxon>
        <taxon>Dikarya</taxon>
        <taxon>Ascomycota</taxon>
        <taxon>Pezizomycotina</taxon>
        <taxon>Dothideomycetes</taxon>
        <taxon>Dothideomycetidae</taxon>
        <taxon>Mycosphaerellales</taxon>
        <taxon>Teratosphaeriaceae</taxon>
        <taxon>Recurvomyces</taxon>
    </lineage>
</organism>
<feature type="compositionally biased region" description="Basic and acidic residues" evidence="3">
    <location>
        <begin position="609"/>
        <end position="620"/>
    </location>
</feature>
<feature type="binding site" evidence="2">
    <location>
        <begin position="548"/>
        <end position="554"/>
    </location>
    <ligand>
        <name>substrate</name>
    </ligand>
</feature>
<dbReference type="PANTHER" id="PTHR10807">
    <property type="entry name" value="MYOTUBULARIN-RELATED"/>
    <property type="match status" value="1"/>
</dbReference>
<dbReference type="GO" id="GO:0046856">
    <property type="term" value="P:phosphatidylinositol dephosphorylation"/>
    <property type="evidence" value="ECO:0007669"/>
    <property type="project" value="TreeGrafter"/>
</dbReference>
<dbReference type="GO" id="GO:0016020">
    <property type="term" value="C:membrane"/>
    <property type="evidence" value="ECO:0007669"/>
    <property type="project" value="TreeGrafter"/>
</dbReference>
<dbReference type="EMBL" id="JAUTXT010000058">
    <property type="protein sequence ID" value="KAK3670344.1"/>
    <property type="molecule type" value="Genomic_DNA"/>
</dbReference>
<name>A0AAE0WGF3_9PEZI</name>
<dbReference type="Proteomes" id="UP001274830">
    <property type="component" value="Unassembled WGS sequence"/>
</dbReference>
<evidence type="ECO:0000256" key="3">
    <source>
        <dbReference type="SAM" id="MobiDB-lite"/>
    </source>
</evidence>
<accession>A0AAE0WGF3</accession>
<dbReference type="AlphaFoldDB" id="A0AAE0WGF3"/>
<comment type="caution">
    <text evidence="5">The sequence shown here is derived from an EMBL/GenBank/DDBJ whole genome shotgun (WGS) entry which is preliminary data.</text>
</comment>
<sequence length="959" mass="106090">METSSPELRVRNVKLHHRGQTQQGSIALGRDHLIFTYVVDDAQATSTEPQGRNSSQSQHKSTISTESSTVSHPSLEVPSSEAAVGRSAAKVGSERRKPRTKSTWVAYPMINHCVLRPGHLLNHSRTSTVDDERHDDLDAGLDGTDDTFPPSYGTSTYGRPSTDSARLGPFASPRRPDSPAVNSIRETPSFDSGRSPSLRLRCRDFRMMAFHFQAGPSDNKPVDEIAREFFFSLRSRCCPNKIEDMLAFHFNAPPEEKDATLPPYDARKEFARMGIGEKAPDGPGSAWRVTDINHDYVYSPTYPSLICVPRAVSDNLLKYGGEFRSKSRVPALSYLHANGASITRSSQPKVGVQGKRNPQDERLVSAIFSSHTPSMSPTSEEPPALLNTKEITKPGAIDEGEAEAVMPNIDNSQREKAIDDTTQDKLASVKRKVYGSSRRNLIVDARPRLNALANRATGGGIEDISNYMGDGDVPVERIMLNIQNIHVMRESLQKIIDSLGNADYLSMPPDQELLRKSGWLGHIAGLLEGSELVAKAVGLRASHALVHCSDGWDRTAQVSALAQLMLDPYARTFEGYINLIRKEFILFGHKFKDRNGTMGSEKWFEIENERIQPSRSRDESSPQPNSLNTFSTKALTGAKSWFEKNRANLFRQQNSSEDNLAEASSRPASPLPKPLLHSPAATNGKDDKEHRISEKEISPVFHQFLDATYQLLRQNPTAFEFNERFLLRLLYQVYAGQYGEFLFNCERERAQYAVKLPSVWGHFLARRSEFINAEYVAVNSVMFSKRASDGEVEVRWWSKLFGCSDEQMNVPRALLARPEHPALDLQTSSLSLDDAAIAVTSRTNEDAATIALRAAKSTPALGAAKVYDADAGRSSMSVEQRHDTEINTVIVDKVAETPQRHEADIGTVQALGSGPRNEVEEDDDPLGVTSSQRVQTGIDSSSGGRLDGAAFAFQNAFKD</sequence>
<dbReference type="PANTHER" id="PTHR10807:SF128">
    <property type="entry name" value="PHOSPHATIDYLINOSITOL-3,5-BISPHOSPHATE 3-PHOSPHATASE"/>
    <property type="match status" value="1"/>
</dbReference>
<dbReference type="PROSITE" id="PS00383">
    <property type="entry name" value="TYR_PHOSPHATASE_1"/>
    <property type="match status" value="1"/>
</dbReference>
<dbReference type="RefSeq" id="XP_064696147.1">
    <property type="nucleotide sequence ID" value="XM_064835938.1"/>
</dbReference>
<dbReference type="InterPro" id="IPR029021">
    <property type="entry name" value="Prot-tyrosine_phosphatase-like"/>
</dbReference>
<protein>
    <submittedName>
        <fullName evidence="5">Phosphatidylinositol-3-phosphatase ymr1</fullName>
    </submittedName>
</protein>
<dbReference type="Pfam" id="PF06602">
    <property type="entry name" value="Myotub-related"/>
    <property type="match status" value="1"/>
</dbReference>
<feature type="compositionally biased region" description="Polar residues" evidence="3">
    <location>
        <begin position="928"/>
        <end position="941"/>
    </location>
</feature>
<gene>
    <name evidence="5" type="primary">YMR1</name>
    <name evidence="5" type="ORF">LTR78_009798</name>
</gene>
<dbReference type="GO" id="GO:0005737">
    <property type="term" value="C:cytoplasm"/>
    <property type="evidence" value="ECO:0007669"/>
    <property type="project" value="TreeGrafter"/>
</dbReference>
<reference evidence="5" key="1">
    <citation type="submission" date="2023-07" db="EMBL/GenBank/DDBJ databases">
        <title>Black Yeasts Isolated from many extreme environments.</title>
        <authorList>
            <person name="Coleine C."/>
            <person name="Stajich J.E."/>
            <person name="Selbmann L."/>
        </authorList>
    </citation>
    <scope>NUCLEOTIDE SEQUENCE</scope>
    <source>
        <strain evidence="5">CCFEE 5485</strain>
    </source>
</reference>
<dbReference type="InterPro" id="IPR010569">
    <property type="entry name" value="Myotubularin-like_Pase_dom"/>
</dbReference>
<feature type="compositionally biased region" description="Polar residues" evidence="3">
    <location>
        <begin position="45"/>
        <end position="72"/>
    </location>
</feature>
<proteinExistence type="predicted"/>
<evidence type="ECO:0000259" key="4">
    <source>
        <dbReference type="PROSITE" id="PS51339"/>
    </source>
</evidence>
<feature type="active site" description="Phosphocysteine intermediate" evidence="1">
    <location>
        <position position="548"/>
    </location>
</feature>
<dbReference type="GO" id="GO:0004438">
    <property type="term" value="F:phosphatidylinositol-3-phosphate phosphatase activity"/>
    <property type="evidence" value="ECO:0007669"/>
    <property type="project" value="TreeGrafter"/>
</dbReference>